<keyword evidence="2 6" id="KW-0808">Transferase</keyword>
<name>A0A2T4UMR0_9ACTN</name>
<sequence>MPSRGVVAAGHPLSAEAGARVLREGGNAVDAAVASMLTSFTAEPLLTGPGAGGYLLVAGPGVEPVLLDFFVAAPGQGGGDAPRAALLPVHVSFGDAVQVFNVGPASIGAWGMPAGLATAIDRWGTVPLADLCAPAAAHARAGVPLNAPQGYVSEILEAILVSTPEAAALFAPGGRALREGDVFAFPELGDAIERLGAEGAEPFYTGEIARRVLAWLADRGAVLTAQDLADYGAIAREPVRVAYRGREIATNPPPSAGGALIALALATLERDDRAGAPGPARLVEVMEAVQARRTPAFVKGLDRPGFAEELLATQLGSTTHVSVLDGDGLACAITATNGEGSGIVVPGTGMHPNNMMGEEDLNPLGFHAFPPGRRMPSMMAPTVVRGDRGVELVLGSAGSNRIRSAILQTVIGVVDRGLDAQEAVVAPRLHFEDDTVYAEPGIDLAALRAAGRTVAPFRARNLFFGGVQAVQHDPDSGRTTAGGDPRRGGAAVHA</sequence>
<comment type="caution">
    <text evidence="6">The sequence shown here is derived from an EMBL/GenBank/DDBJ whole genome shotgun (WGS) entry which is preliminary data.</text>
</comment>
<dbReference type="EMBL" id="PYYB01000001">
    <property type="protein sequence ID" value="PTL60491.1"/>
    <property type="molecule type" value="Genomic_DNA"/>
</dbReference>
<dbReference type="InterPro" id="IPR043137">
    <property type="entry name" value="GGT_ssub_C"/>
</dbReference>
<evidence type="ECO:0000313" key="7">
    <source>
        <dbReference type="Proteomes" id="UP000240739"/>
    </source>
</evidence>
<dbReference type="RefSeq" id="WP_107569162.1">
    <property type="nucleotide sequence ID" value="NZ_PYYB01000001.1"/>
</dbReference>
<gene>
    <name evidence="6" type="ORF">C7Y72_12995</name>
</gene>
<keyword evidence="4" id="KW-0865">Zymogen</keyword>
<evidence type="ECO:0000313" key="6">
    <source>
        <dbReference type="EMBL" id="PTL60491.1"/>
    </source>
</evidence>
<dbReference type="Pfam" id="PF01019">
    <property type="entry name" value="G_glu_transpept"/>
    <property type="match status" value="2"/>
</dbReference>
<comment type="similarity">
    <text evidence="1">Belongs to the gamma-glutamyltransferase family.</text>
</comment>
<evidence type="ECO:0000256" key="3">
    <source>
        <dbReference type="ARBA" id="ARBA00022801"/>
    </source>
</evidence>
<organism evidence="6 7">
    <name type="scientific">Paraconexibacter algicola</name>
    <dbReference type="NCBI Taxonomy" id="2133960"/>
    <lineage>
        <taxon>Bacteria</taxon>
        <taxon>Bacillati</taxon>
        <taxon>Actinomycetota</taxon>
        <taxon>Thermoleophilia</taxon>
        <taxon>Solirubrobacterales</taxon>
        <taxon>Paraconexibacteraceae</taxon>
        <taxon>Paraconexibacter</taxon>
    </lineage>
</organism>
<evidence type="ECO:0000256" key="1">
    <source>
        <dbReference type="ARBA" id="ARBA00009381"/>
    </source>
</evidence>
<evidence type="ECO:0000256" key="5">
    <source>
        <dbReference type="SAM" id="MobiDB-lite"/>
    </source>
</evidence>
<dbReference type="AlphaFoldDB" id="A0A2T4UMR0"/>
<dbReference type="Gene3D" id="3.60.20.40">
    <property type="match status" value="1"/>
</dbReference>
<proteinExistence type="inferred from homology"/>
<dbReference type="PANTHER" id="PTHR43199">
    <property type="entry name" value="GLUTATHIONE HYDROLASE"/>
    <property type="match status" value="1"/>
</dbReference>
<evidence type="ECO:0000256" key="2">
    <source>
        <dbReference type="ARBA" id="ARBA00022679"/>
    </source>
</evidence>
<keyword evidence="7" id="KW-1185">Reference proteome</keyword>
<accession>A0A2T4UMR0</accession>
<dbReference type="GO" id="GO:0016787">
    <property type="term" value="F:hydrolase activity"/>
    <property type="evidence" value="ECO:0007669"/>
    <property type="project" value="UniProtKB-KW"/>
</dbReference>
<dbReference type="InterPro" id="IPR029055">
    <property type="entry name" value="Ntn_hydrolases_N"/>
</dbReference>
<protein>
    <submittedName>
        <fullName evidence="6">Gamma-glutamyltransferase</fullName>
    </submittedName>
</protein>
<dbReference type="OrthoDB" id="9781342at2"/>
<dbReference type="InterPro" id="IPR051792">
    <property type="entry name" value="GGT_bact"/>
</dbReference>
<evidence type="ECO:0000256" key="4">
    <source>
        <dbReference type="ARBA" id="ARBA00023145"/>
    </source>
</evidence>
<dbReference type="SUPFAM" id="SSF56235">
    <property type="entry name" value="N-terminal nucleophile aminohydrolases (Ntn hydrolases)"/>
    <property type="match status" value="1"/>
</dbReference>
<feature type="region of interest" description="Disordered" evidence="5">
    <location>
        <begin position="470"/>
        <end position="494"/>
    </location>
</feature>
<dbReference type="GO" id="GO:0016740">
    <property type="term" value="F:transferase activity"/>
    <property type="evidence" value="ECO:0007669"/>
    <property type="project" value="UniProtKB-KW"/>
</dbReference>
<dbReference type="PRINTS" id="PR01210">
    <property type="entry name" value="GGTRANSPTASE"/>
</dbReference>
<dbReference type="Proteomes" id="UP000240739">
    <property type="component" value="Unassembled WGS sequence"/>
</dbReference>
<dbReference type="Gene3D" id="1.10.246.130">
    <property type="match status" value="1"/>
</dbReference>
<dbReference type="PANTHER" id="PTHR43199:SF1">
    <property type="entry name" value="GLUTATHIONE HYDROLASE PROENZYME"/>
    <property type="match status" value="1"/>
</dbReference>
<reference evidence="6 7" key="1">
    <citation type="submission" date="2018-03" db="EMBL/GenBank/DDBJ databases">
        <title>Aquarubrobacter algicola gen. nov., sp. nov., a novel actinobacterium isolated from shallow eutrophic lake during the end of cyanobacterial harmful algal blooms.</title>
        <authorList>
            <person name="Chun S.J."/>
        </authorList>
    </citation>
    <scope>NUCLEOTIDE SEQUENCE [LARGE SCALE GENOMIC DNA]</scope>
    <source>
        <strain evidence="6 7">Seoho-28</strain>
    </source>
</reference>
<dbReference type="InterPro" id="IPR043138">
    <property type="entry name" value="GGT_lsub"/>
</dbReference>
<keyword evidence="3" id="KW-0378">Hydrolase</keyword>